<dbReference type="InterPro" id="IPR001387">
    <property type="entry name" value="Cro/C1-type_HTH"/>
</dbReference>
<dbReference type="GO" id="GO:0003677">
    <property type="term" value="F:DNA binding"/>
    <property type="evidence" value="ECO:0007669"/>
    <property type="project" value="InterPro"/>
</dbReference>
<comment type="caution">
    <text evidence="2">The sequence shown here is derived from an EMBL/GenBank/DDBJ whole genome shotgun (WGS) entry which is preliminary data.</text>
</comment>
<dbReference type="SMART" id="SM00530">
    <property type="entry name" value="HTH_XRE"/>
    <property type="match status" value="1"/>
</dbReference>
<reference evidence="2 3" key="1">
    <citation type="submission" date="2018-07" db="EMBL/GenBank/DDBJ databases">
        <title>Genomic Encyclopedia of Type Strains, Phase III (KMG-III): the genomes of soil and plant-associated and newly described type strains.</title>
        <authorList>
            <person name="Whitman W."/>
        </authorList>
    </citation>
    <scope>NUCLEOTIDE SEQUENCE [LARGE SCALE GENOMIC DNA]</scope>
    <source>
        <strain evidence="2 3">CECT 7506</strain>
    </source>
</reference>
<evidence type="ECO:0000259" key="1">
    <source>
        <dbReference type="PROSITE" id="PS50943"/>
    </source>
</evidence>
<dbReference type="Gene3D" id="1.10.260.40">
    <property type="entry name" value="lambda repressor-like DNA-binding domains"/>
    <property type="match status" value="1"/>
</dbReference>
<dbReference type="AlphaFoldDB" id="A0A368VRI5"/>
<dbReference type="Proteomes" id="UP000252415">
    <property type="component" value="Unassembled WGS sequence"/>
</dbReference>
<evidence type="ECO:0000313" key="3">
    <source>
        <dbReference type="Proteomes" id="UP000252415"/>
    </source>
</evidence>
<sequence>MNKVVNQIEKLRKEKGITKTHIAEHCGHTVAWYSAITKGRRGVNSEDLLLIADAMGVEMKISFYPKLSETLKKEITA</sequence>
<dbReference type="InterPro" id="IPR010982">
    <property type="entry name" value="Lambda_DNA-bd_dom_sf"/>
</dbReference>
<dbReference type="SUPFAM" id="SSF47413">
    <property type="entry name" value="lambda repressor-like DNA-binding domains"/>
    <property type="match status" value="1"/>
</dbReference>
<proteinExistence type="predicted"/>
<accession>A0A368VRI5</accession>
<gene>
    <name evidence="2" type="ORF">DFP97_112131</name>
</gene>
<dbReference type="OrthoDB" id="2720762at2"/>
<dbReference type="Pfam" id="PF01381">
    <property type="entry name" value="HTH_3"/>
    <property type="match status" value="1"/>
</dbReference>
<protein>
    <submittedName>
        <fullName evidence="2">Helix-turn-helix protein</fullName>
    </submittedName>
</protein>
<name>A0A368VRI5_9BACL</name>
<feature type="domain" description="HTH cro/C1-type" evidence="1">
    <location>
        <begin position="8"/>
        <end position="62"/>
    </location>
</feature>
<dbReference type="RefSeq" id="WP_114381815.1">
    <property type="nucleotide sequence ID" value="NZ_QPJD01000012.1"/>
</dbReference>
<keyword evidence="3" id="KW-1185">Reference proteome</keyword>
<dbReference type="CDD" id="cd00093">
    <property type="entry name" value="HTH_XRE"/>
    <property type="match status" value="1"/>
</dbReference>
<evidence type="ECO:0000313" key="2">
    <source>
        <dbReference type="EMBL" id="RCW44267.1"/>
    </source>
</evidence>
<organism evidence="2 3">
    <name type="scientific">Paenibacillus prosopidis</name>
    <dbReference type="NCBI Taxonomy" id="630520"/>
    <lineage>
        <taxon>Bacteria</taxon>
        <taxon>Bacillati</taxon>
        <taxon>Bacillota</taxon>
        <taxon>Bacilli</taxon>
        <taxon>Bacillales</taxon>
        <taxon>Paenibacillaceae</taxon>
        <taxon>Paenibacillus</taxon>
    </lineage>
</organism>
<dbReference type="EMBL" id="QPJD01000012">
    <property type="protein sequence ID" value="RCW44267.1"/>
    <property type="molecule type" value="Genomic_DNA"/>
</dbReference>
<dbReference type="PROSITE" id="PS50943">
    <property type="entry name" value="HTH_CROC1"/>
    <property type="match status" value="1"/>
</dbReference>